<keyword evidence="5" id="KW-0472">Membrane</keyword>
<evidence type="ECO:0000256" key="2">
    <source>
        <dbReference type="ARBA" id="ARBA00004613"/>
    </source>
</evidence>
<evidence type="ECO:0000256" key="4">
    <source>
        <dbReference type="ARBA" id="ARBA00022525"/>
    </source>
</evidence>
<protein>
    <submittedName>
        <fullName evidence="12">CFEM domain-containing protein</fullName>
    </submittedName>
</protein>
<feature type="chain" id="PRO_5008872990" evidence="9">
    <location>
        <begin position="21"/>
        <end position="116"/>
    </location>
</feature>
<comment type="caution">
    <text evidence="12">The sequence shown here is derived from an EMBL/GenBank/DDBJ whole genome shotgun (WGS) entry which is preliminary data.</text>
</comment>
<evidence type="ECO:0000256" key="1">
    <source>
        <dbReference type="ARBA" id="ARBA00004589"/>
    </source>
</evidence>
<evidence type="ECO:0000313" key="14">
    <source>
        <dbReference type="Proteomes" id="UP000078340"/>
    </source>
</evidence>
<evidence type="ECO:0000256" key="3">
    <source>
        <dbReference type="ARBA" id="ARBA00010031"/>
    </source>
</evidence>
<comment type="subcellular location">
    <subcellularLocation>
        <location evidence="1">Membrane</location>
        <topology evidence="1">Lipid-anchor</topology>
        <topology evidence="1">GPI-anchor</topology>
    </subcellularLocation>
    <subcellularLocation>
        <location evidence="2">Secreted</location>
    </subcellularLocation>
</comment>
<reference evidence="13 15" key="2">
    <citation type="journal article" date="2016" name="Front. Microbiol.">
        <title>Genome and transcriptome sequences reveal the specific parasitism of the nematophagous Purpureocillium lilacinum 36-1.</title>
        <authorList>
            <person name="Xie J."/>
            <person name="Li S."/>
            <person name="Mo C."/>
            <person name="Xiao X."/>
            <person name="Peng D."/>
            <person name="Wang G."/>
            <person name="Xiao Y."/>
        </authorList>
    </citation>
    <scope>NUCLEOTIDE SEQUENCE [LARGE SCALE GENOMIC DNA]</scope>
    <source>
        <strain evidence="13 15">36-1</strain>
    </source>
</reference>
<dbReference type="GO" id="GO:0005576">
    <property type="term" value="C:extracellular region"/>
    <property type="evidence" value="ECO:0007669"/>
    <property type="project" value="UniProtKB-SubCell"/>
</dbReference>
<evidence type="ECO:0000256" key="5">
    <source>
        <dbReference type="ARBA" id="ARBA00022622"/>
    </source>
</evidence>
<evidence type="ECO:0000313" key="13">
    <source>
        <dbReference type="EMBL" id="PWI76469.1"/>
    </source>
</evidence>
<evidence type="ECO:0000313" key="11">
    <source>
        <dbReference type="EMBL" id="OAQ78669.1"/>
    </source>
</evidence>
<feature type="signal peptide" evidence="9">
    <location>
        <begin position="1"/>
        <end position="20"/>
    </location>
</feature>
<dbReference type="Proteomes" id="UP000245956">
    <property type="component" value="Unassembled WGS sequence"/>
</dbReference>
<dbReference type="EMBL" id="LSBI01000002">
    <property type="protein sequence ID" value="OAQ93587.1"/>
    <property type="molecule type" value="Genomic_DNA"/>
</dbReference>
<reference evidence="13" key="1">
    <citation type="submission" date="2015-05" db="EMBL/GenBank/DDBJ databases">
        <authorList>
            <person name="Wang D.B."/>
            <person name="Wang M."/>
        </authorList>
    </citation>
    <scope>NUCLEOTIDE SEQUENCE</scope>
    <source>
        <strain evidence="13">36-1</strain>
    </source>
</reference>
<dbReference type="Proteomes" id="UP000078240">
    <property type="component" value="Unassembled WGS sequence"/>
</dbReference>
<dbReference type="EMBL" id="LSBH01000005">
    <property type="protein sequence ID" value="OAQ78669.1"/>
    <property type="molecule type" value="Genomic_DNA"/>
</dbReference>
<sequence>MKFALALALALNALCSVATADISAGRGTFWPSLSTAFSRLQSIDRCARHCFVDSFKKNGCESADEKTMIICGCPKIDQVKSDATRCALAGCGLPKFMSNVMPQIEKICRHYANKDA</sequence>
<keyword evidence="6 9" id="KW-0732">Signal</keyword>
<evidence type="ECO:0000313" key="12">
    <source>
        <dbReference type="EMBL" id="OAQ93587.1"/>
    </source>
</evidence>
<keyword evidence="4" id="KW-0964">Secreted</keyword>
<evidence type="ECO:0000256" key="8">
    <source>
        <dbReference type="ARBA" id="ARBA00023288"/>
    </source>
</evidence>
<dbReference type="InterPro" id="IPR008427">
    <property type="entry name" value="Extracellular_membr_CFEM_dom"/>
</dbReference>
<dbReference type="GO" id="GO:0098552">
    <property type="term" value="C:side of membrane"/>
    <property type="evidence" value="ECO:0007669"/>
    <property type="project" value="UniProtKB-KW"/>
</dbReference>
<evidence type="ECO:0000256" key="9">
    <source>
        <dbReference type="SAM" id="SignalP"/>
    </source>
</evidence>
<evidence type="ECO:0000256" key="6">
    <source>
        <dbReference type="ARBA" id="ARBA00022729"/>
    </source>
</evidence>
<evidence type="ECO:0000256" key="7">
    <source>
        <dbReference type="ARBA" id="ARBA00023157"/>
    </source>
</evidence>
<dbReference type="AlphaFoldDB" id="A0A179HT94"/>
<dbReference type="Pfam" id="PF05730">
    <property type="entry name" value="CFEM"/>
    <property type="match status" value="1"/>
</dbReference>
<dbReference type="KEGG" id="plj:28884881"/>
<dbReference type="Proteomes" id="UP000078340">
    <property type="component" value="Unassembled WGS sequence"/>
</dbReference>
<keyword evidence="5" id="KW-0325">Glycoprotein</keyword>
<keyword evidence="8" id="KW-0449">Lipoprotein</keyword>
<comment type="similarity">
    <text evidence="3">Belongs to the RBT5 family.</text>
</comment>
<keyword evidence="7" id="KW-1015">Disulfide bond</keyword>
<accession>A0A179HT94</accession>
<organism evidence="12 14">
    <name type="scientific">Purpureocillium lilacinum</name>
    <name type="common">Paecilomyces lilacinus</name>
    <dbReference type="NCBI Taxonomy" id="33203"/>
    <lineage>
        <taxon>Eukaryota</taxon>
        <taxon>Fungi</taxon>
        <taxon>Dikarya</taxon>
        <taxon>Ascomycota</taxon>
        <taxon>Pezizomycotina</taxon>
        <taxon>Sordariomycetes</taxon>
        <taxon>Hypocreomycetidae</taxon>
        <taxon>Hypocreales</taxon>
        <taxon>Ophiocordycipitaceae</taxon>
        <taxon>Purpureocillium</taxon>
    </lineage>
</organism>
<dbReference type="EMBL" id="LCWV01000001">
    <property type="protein sequence ID" value="PWI76469.1"/>
    <property type="molecule type" value="Genomic_DNA"/>
</dbReference>
<evidence type="ECO:0000259" key="10">
    <source>
        <dbReference type="Pfam" id="PF05730"/>
    </source>
</evidence>
<gene>
    <name evidence="13" type="ORF">PCL_03663</name>
    <name evidence="11" type="ORF">VFPBJ_06790</name>
    <name evidence="12" type="ORF">VFPFJ_02749</name>
</gene>
<keyword evidence="5" id="KW-0336">GPI-anchor</keyword>
<proteinExistence type="inferred from homology"/>
<feature type="domain" description="CFEM" evidence="10">
    <location>
        <begin position="40"/>
        <end position="108"/>
    </location>
</feature>
<name>A0A179HT94_PURLI</name>
<reference evidence="12 14" key="3">
    <citation type="submission" date="2016-02" db="EMBL/GenBank/DDBJ databases">
        <title>Biosynthesis of antibiotic leucinostatins and their inhibition on Phytophthora in bio-control Purpureocillium lilacinum.</title>
        <authorList>
            <person name="Wang G."/>
            <person name="Liu Z."/>
            <person name="Lin R."/>
            <person name="Li E."/>
            <person name="Mao Z."/>
            <person name="Ling J."/>
            <person name="Yin W."/>
            <person name="Xie B."/>
        </authorList>
    </citation>
    <scope>NUCLEOTIDE SEQUENCE [LARGE SCALE GENOMIC DNA]</scope>
    <source>
        <strain evidence="11">PLBJ-1</strain>
        <strain evidence="12">PLFJ-1</strain>
    </source>
</reference>
<evidence type="ECO:0000313" key="15">
    <source>
        <dbReference type="Proteomes" id="UP000245956"/>
    </source>
</evidence>
<dbReference type="GeneID" id="28884881"/>